<evidence type="ECO:0000259" key="1">
    <source>
        <dbReference type="Pfam" id="PF00155"/>
    </source>
</evidence>
<dbReference type="InterPro" id="IPR004839">
    <property type="entry name" value="Aminotransferase_I/II_large"/>
</dbReference>
<dbReference type="OrthoDB" id="2108at2759"/>
<keyword evidence="2" id="KW-0032">Aminotransferase</keyword>
<dbReference type="PANTHER" id="PTHR43799:SF1">
    <property type="entry name" value="ASPARTATE AMINOTRANSFERASE"/>
    <property type="match status" value="1"/>
</dbReference>
<protein>
    <submittedName>
        <fullName evidence="2">Similar to histidinol-phosphate aminotransferase</fullName>
    </submittedName>
</protein>
<evidence type="ECO:0000313" key="3">
    <source>
        <dbReference type="Proteomes" id="UP000007014"/>
    </source>
</evidence>
<dbReference type="InterPro" id="IPR015422">
    <property type="entry name" value="PyrdxlP-dep_Trfase_small"/>
</dbReference>
<dbReference type="GO" id="GO:0030170">
    <property type="term" value="F:pyridoxal phosphate binding"/>
    <property type="evidence" value="ECO:0007669"/>
    <property type="project" value="InterPro"/>
</dbReference>
<dbReference type="OMA" id="WHSADFR"/>
<feature type="domain" description="Aminotransferase class I/classII large" evidence="1">
    <location>
        <begin position="54"/>
        <end position="368"/>
    </location>
</feature>
<dbReference type="eggNOG" id="KOG0633">
    <property type="taxonomic scope" value="Eukaryota"/>
</dbReference>
<keyword evidence="3" id="KW-1185">Reference proteome</keyword>
<organism evidence="2 3">
    <name type="scientific">Cyanidioschyzon merolae (strain NIES-3377 / 10D)</name>
    <name type="common">Unicellular red alga</name>
    <dbReference type="NCBI Taxonomy" id="280699"/>
    <lineage>
        <taxon>Eukaryota</taxon>
        <taxon>Rhodophyta</taxon>
        <taxon>Bangiophyceae</taxon>
        <taxon>Cyanidiales</taxon>
        <taxon>Cyanidiaceae</taxon>
        <taxon>Cyanidioschyzon</taxon>
    </lineage>
</organism>
<dbReference type="CDD" id="cd00609">
    <property type="entry name" value="AAT_like"/>
    <property type="match status" value="1"/>
</dbReference>
<proteinExistence type="predicted"/>
<dbReference type="GO" id="GO:0008483">
    <property type="term" value="F:transaminase activity"/>
    <property type="evidence" value="ECO:0007669"/>
    <property type="project" value="UniProtKB-KW"/>
</dbReference>
<dbReference type="Proteomes" id="UP000007014">
    <property type="component" value="Chromosome 18"/>
</dbReference>
<dbReference type="Gene3D" id="3.90.1150.10">
    <property type="entry name" value="Aspartate Aminotransferase, domain 1"/>
    <property type="match status" value="1"/>
</dbReference>
<gene>
    <name evidence="2" type="ORF">CYME_CMR123C</name>
</gene>
<dbReference type="Gramene" id="CMR123CT">
    <property type="protein sequence ID" value="CMR123CT"/>
    <property type="gene ID" value="CMR123C"/>
</dbReference>
<evidence type="ECO:0000313" key="2">
    <source>
        <dbReference type="EMBL" id="BAM82383.1"/>
    </source>
</evidence>
<dbReference type="Gene3D" id="3.40.640.10">
    <property type="entry name" value="Type I PLP-dependent aspartate aminotransferase-like (Major domain)"/>
    <property type="match status" value="1"/>
</dbReference>
<reference evidence="2 3" key="2">
    <citation type="journal article" date="2007" name="BMC Biol.">
        <title>A 100%-complete sequence reveals unusually simple genomic features in the hot-spring red alga Cyanidioschyzon merolae.</title>
        <authorList>
            <person name="Nozaki H."/>
            <person name="Takano H."/>
            <person name="Misumi O."/>
            <person name="Terasawa K."/>
            <person name="Matsuzaki M."/>
            <person name="Maruyama S."/>
            <person name="Nishida K."/>
            <person name="Yagisawa F."/>
            <person name="Yoshida Y."/>
            <person name="Fujiwara T."/>
            <person name="Takio S."/>
            <person name="Tamura K."/>
            <person name="Chung S.J."/>
            <person name="Nakamura S."/>
            <person name="Kuroiwa H."/>
            <person name="Tanaka K."/>
            <person name="Sato N."/>
            <person name="Kuroiwa T."/>
        </authorList>
    </citation>
    <scope>NUCLEOTIDE SEQUENCE [LARGE SCALE GENOMIC DNA]</scope>
    <source>
        <strain evidence="2 3">10D</strain>
    </source>
</reference>
<dbReference type="InterPro" id="IPR015424">
    <property type="entry name" value="PyrdxlP-dep_Trfase"/>
</dbReference>
<dbReference type="AlphaFoldDB" id="M1VL51"/>
<dbReference type="Pfam" id="PF00155">
    <property type="entry name" value="Aminotran_1_2"/>
    <property type="match status" value="1"/>
</dbReference>
<dbReference type="HOGENOM" id="CLU_017584_3_2_1"/>
<dbReference type="SUPFAM" id="SSF53383">
    <property type="entry name" value="PLP-dependent transferases"/>
    <property type="match status" value="1"/>
</dbReference>
<dbReference type="PANTHER" id="PTHR43799">
    <property type="entry name" value="AMINOTRANSFERASE, PUTATIVE-RELATED"/>
    <property type="match status" value="1"/>
</dbReference>
<reference evidence="2 3" key="1">
    <citation type="journal article" date="2004" name="Nature">
        <title>Genome sequence of the ultrasmall unicellular red alga Cyanidioschyzon merolae 10D.</title>
        <authorList>
            <person name="Matsuzaki M."/>
            <person name="Misumi O."/>
            <person name="Shin-i T."/>
            <person name="Maruyama S."/>
            <person name="Takahara M."/>
            <person name="Miyagishima S."/>
            <person name="Mori T."/>
            <person name="Nishida K."/>
            <person name="Yagisawa F."/>
            <person name="Nishida K."/>
            <person name="Yoshida Y."/>
            <person name="Nishimura Y."/>
            <person name="Nakao S."/>
            <person name="Kobayashi T."/>
            <person name="Momoyama Y."/>
            <person name="Higashiyama T."/>
            <person name="Minoda A."/>
            <person name="Sano M."/>
            <person name="Nomoto H."/>
            <person name="Oishi K."/>
            <person name="Hayashi H."/>
            <person name="Ohta F."/>
            <person name="Nishizaka S."/>
            <person name="Haga S."/>
            <person name="Miura S."/>
            <person name="Morishita T."/>
            <person name="Kabeya Y."/>
            <person name="Terasawa K."/>
            <person name="Suzuki Y."/>
            <person name="Ishii Y."/>
            <person name="Asakawa S."/>
            <person name="Takano H."/>
            <person name="Ohta N."/>
            <person name="Kuroiwa H."/>
            <person name="Tanaka K."/>
            <person name="Shimizu N."/>
            <person name="Sugano S."/>
            <person name="Sato N."/>
            <person name="Nozaki H."/>
            <person name="Ogasawara N."/>
            <person name="Kohara Y."/>
            <person name="Kuroiwa T."/>
        </authorList>
    </citation>
    <scope>NUCLEOTIDE SEQUENCE [LARGE SCALE GENOMIC DNA]</scope>
    <source>
        <strain evidence="2 3">10D</strain>
    </source>
</reference>
<dbReference type="GeneID" id="16996650"/>
<keyword evidence="2" id="KW-0808">Transferase</keyword>
<accession>M1VL51</accession>
<dbReference type="InterPro" id="IPR015421">
    <property type="entry name" value="PyrdxlP-dep_Trfase_major"/>
</dbReference>
<dbReference type="KEGG" id="cme:CYME_CMR123C"/>
<name>M1VL51_CYAM1</name>
<dbReference type="EMBL" id="AP006500">
    <property type="protein sequence ID" value="BAM82383.1"/>
    <property type="molecule type" value="Genomic_DNA"/>
</dbReference>
<dbReference type="RefSeq" id="XP_005538419.1">
    <property type="nucleotide sequence ID" value="XM_005538362.1"/>
</dbReference>
<sequence>MASTATHRAERLVGDEVWDPETQEVHGGQTWQRCGDAFVEDFSVTTNALGAPASALGAAREALSLVHHYPAADCAEALRALSAFLGGWPTDQLLLGNGASEFIDLVMRVATRAGGGVCRTGPYEAAYREYDRAARAAARRVCTWADTENGDALTLGEQVGVTVIVHPNSPTGDCASLEQLEAWIRTPSPVEAPDAVFVIDESFMPFQGPQWRAQSALQLVERYPSRVLVIQSWTKLWCCPGLRLGSIAGSKAWIRELKRLQTPWSCNTMAQAFCVAAAYDTAYMQSTWQLLPKWRERQEQLLKAFPLRWSVNENSPRWVPWVYVNCGSAEIAERATACAFRAGCPVRWCASFGRPTCLRLGVRAPEKQDILMSALRMEFASDGYEASS</sequence>
<dbReference type="STRING" id="280699.M1VL51"/>